<proteinExistence type="predicted"/>
<sequence>MLRKIIKKLHAFPLLWKTLGCYFRPNGVIVLMYHRIGDEQGFFPSFSVEKFSEQMSWVKSNCNVINPDAFEESIKNNKKNKPNILITFDDGYKCCYDYAYPILENLSLPALVFLATQPPDEGGMIWTDYLYFLIFNTKEKTVELPWNKEQVSLASESDKNNSLSVLKSQLKKFENELRIKYLFSLKLSLNVPDELNLSRQMLNWDEVRGSLAVVTYGGHTHTHPIMSSLTEEELDFEIKTCKERIFEETGIHPKSFAYPNGTLADYNELSLKVLKKHGFKIAYTTNEGFNDIDASLMEIKRIPTTANNLADFVWLISRVGKNS</sequence>
<keyword evidence="2" id="KW-0732">Signal</keyword>
<evidence type="ECO:0000313" key="4">
    <source>
        <dbReference type="EMBL" id="VAW92012.1"/>
    </source>
</evidence>
<evidence type="ECO:0000259" key="3">
    <source>
        <dbReference type="PROSITE" id="PS51677"/>
    </source>
</evidence>
<dbReference type="PROSITE" id="PS51677">
    <property type="entry name" value="NODB"/>
    <property type="match status" value="1"/>
</dbReference>
<dbReference type="InterPro" id="IPR051398">
    <property type="entry name" value="Polysacch_Deacetylase"/>
</dbReference>
<evidence type="ECO:0000256" key="2">
    <source>
        <dbReference type="ARBA" id="ARBA00022729"/>
    </source>
</evidence>
<gene>
    <name evidence="4" type="ORF">MNBD_GAMMA22-2535</name>
</gene>
<feature type="domain" description="NodB homology" evidence="3">
    <location>
        <begin position="82"/>
        <end position="323"/>
    </location>
</feature>
<dbReference type="GO" id="GO:0016810">
    <property type="term" value="F:hydrolase activity, acting on carbon-nitrogen (but not peptide) bonds"/>
    <property type="evidence" value="ECO:0007669"/>
    <property type="project" value="InterPro"/>
</dbReference>
<dbReference type="InterPro" id="IPR011330">
    <property type="entry name" value="Glyco_hydro/deAcase_b/a-brl"/>
</dbReference>
<dbReference type="CDD" id="cd10918">
    <property type="entry name" value="CE4_NodB_like_5s_6s"/>
    <property type="match status" value="1"/>
</dbReference>
<dbReference type="Pfam" id="PF01522">
    <property type="entry name" value="Polysacc_deac_1"/>
    <property type="match status" value="2"/>
</dbReference>
<evidence type="ECO:0000256" key="1">
    <source>
        <dbReference type="ARBA" id="ARBA00004613"/>
    </source>
</evidence>
<accession>A0A3B0ZX65</accession>
<name>A0A3B0ZX65_9ZZZZ</name>
<dbReference type="GO" id="GO:0005975">
    <property type="term" value="P:carbohydrate metabolic process"/>
    <property type="evidence" value="ECO:0007669"/>
    <property type="project" value="InterPro"/>
</dbReference>
<dbReference type="SUPFAM" id="SSF88713">
    <property type="entry name" value="Glycoside hydrolase/deacetylase"/>
    <property type="match status" value="1"/>
</dbReference>
<dbReference type="AlphaFoldDB" id="A0A3B0ZX65"/>
<dbReference type="PANTHER" id="PTHR34216:SF3">
    <property type="entry name" value="POLY-BETA-1,6-N-ACETYL-D-GLUCOSAMINE N-DEACETYLASE"/>
    <property type="match status" value="1"/>
</dbReference>
<dbReference type="EMBL" id="UOFS01000009">
    <property type="protein sequence ID" value="VAW92012.1"/>
    <property type="molecule type" value="Genomic_DNA"/>
</dbReference>
<organism evidence="4">
    <name type="scientific">hydrothermal vent metagenome</name>
    <dbReference type="NCBI Taxonomy" id="652676"/>
    <lineage>
        <taxon>unclassified sequences</taxon>
        <taxon>metagenomes</taxon>
        <taxon>ecological metagenomes</taxon>
    </lineage>
</organism>
<reference evidence="4" key="1">
    <citation type="submission" date="2018-06" db="EMBL/GenBank/DDBJ databases">
        <authorList>
            <person name="Zhirakovskaya E."/>
        </authorList>
    </citation>
    <scope>NUCLEOTIDE SEQUENCE</scope>
</reference>
<dbReference type="GO" id="GO:0005576">
    <property type="term" value="C:extracellular region"/>
    <property type="evidence" value="ECO:0007669"/>
    <property type="project" value="UniProtKB-SubCell"/>
</dbReference>
<dbReference type="Gene3D" id="3.20.20.370">
    <property type="entry name" value="Glycoside hydrolase/deacetylase"/>
    <property type="match status" value="1"/>
</dbReference>
<dbReference type="InterPro" id="IPR002509">
    <property type="entry name" value="NODB_dom"/>
</dbReference>
<protein>
    <recommendedName>
        <fullName evidence="3">NodB homology domain-containing protein</fullName>
    </recommendedName>
</protein>
<dbReference type="PANTHER" id="PTHR34216">
    <property type="match status" value="1"/>
</dbReference>
<comment type="subcellular location">
    <subcellularLocation>
        <location evidence="1">Secreted</location>
    </subcellularLocation>
</comment>